<evidence type="ECO:0000256" key="1">
    <source>
        <dbReference type="SAM" id="MobiDB-lite"/>
    </source>
</evidence>
<evidence type="ECO:0000313" key="6">
    <source>
        <dbReference type="Proteomes" id="UP000184267"/>
    </source>
</evidence>
<comment type="caution">
    <text evidence="5">The sequence shown here is derived from an EMBL/GenBank/DDBJ whole genome shotgun (WGS) entry which is preliminary data.</text>
</comment>
<feature type="compositionally biased region" description="Acidic residues" evidence="1">
    <location>
        <begin position="312"/>
        <end position="324"/>
    </location>
</feature>
<dbReference type="EMBL" id="MNAD01001249">
    <property type="protein sequence ID" value="OJT06864.1"/>
    <property type="molecule type" value="Genomic_DNA"/>
</dbReference>
<feature type="region of interest" description="Disordered" evidence="1">
    <location>
        <begin position="292"/>
        <end position="345"/>
    </location>
</feature>
<dbReference type="Proteomes" id="UP000184267">
    <property type="component" value="Unassembled WGS sequence"/>
</dbReference>
<keyword evidence="6" id="KW-1185">Reference proteome</keyword>
<proteinExistence type="predicted"/>
<reference evidence="5 6" key="1">
    <citation type="submission" date="2016-10" db="EMBL/GenBank/DDBJ databases">
        <title>Genome sequence of the basidiomycete white-rot fungus Trametes pubescens.</title>
        <authorList>
            <person name="Makela M.R."/>
            <person name="Granchi Z."/>
            <person name="Peng M."/>
            <person name="De Vries R.P."/>
            <person name="Grigoriev I."/>
            <person name="Riley R."/>
            <person name="Hilden K."/>
        </authorList>
    </citation>
    <scope>NUCLEOTIDE SEQUENCE [LARGE SCALE GENOMIC DNA]</scope>
    <source>
        <strain evidence="5 6">FBCC735</strain>
    </source>
</reference>
<organism evidence="5 6">
    <name type="scientific">Trametes pubescens</name>
    <name type="common">White-rot fungus</name>
    <dbReference type="NCBI Taxonomy" id="154538"/>
    <lineage>
        <taxon>Eukaryota</taxon>
        <taxon>Fungi</taxon>
        <taxon>Dikarya</taxon>
        <taxon>Basidiomycota</taxon>
        <taxon>Agaricomycotina</taxon>
        <taxon>Agaricomycetes</taxon>
        <taxon>Polyporales</taxon>
        <taxon>Polyporaceae</taxon>
        <taxon>Trametes</taxon>
    </lineage>
</organism>
<evidence type="ECO:0000313" key="5">
    <source>
        <dbReference type="EMBL" id="OJT06874.1"/>
    </source>
</evidence>
<protein>
    <submittedName>
        <fullName evidence="5">Uncharacterized protein</fullName>
    </submittedName>
</protein>
<dbReference type="EMBL" id="MNAD01001248">
    <property type="protein sequence ID" value="OJT06868.1"/>
    <property type="molecule type" value="Genomic_DNA"/>
</dbReference>
<feature type="compositionally biased region" description="Polar residues" evidence="1">
    <location>
        <begin position="302"/>
        <end position="311"/>
    </location>
</feature>
<feature type="region of interest" description="Disordered" evidence="1">
    <location>
        <begin position="143"/>
        <end position="213"/>
    </location>
</feature>
<gene>
    <name evidence="5" type="ORF">TRAPUB_2271</name>
    <name evidence="4" type="ORF">TRAPUB_2274</name>
    <name evidence="3" type="ORF">TRAPUB_2281</name>
    <name evidence="2" type="ORF">TRAPUB_2286</name>
</gene>
<dbReference type="EMBL" id="MNAD01001247">
    <property type="protein sequence ID" value="OJT06874.1"/>
    <property type="molecule type" value="Genomic_DNA"/>
</dbReference>
<evidence type="ECO:0000313" key="2">
    <source>
        <dbReference type="EMBL" id="OJT06847.1"/>
    </source>
</evidence>
<accession>A0A1M2VGZ0</accession>
<feature type="compositionally biased region" description="Basic and acidic residues" evidence="1">
    <location>
        <begin position="189"/>
        <end position="198"/>
    </location>
</feature>
<name>A0A1M2VGZ0_TRAPU</name>
<sequence length="345" mass="36914">MIDEARIYLRLDSGTRSQPLPPPTRVLALVIEGGGNALTIILPVRSLTHIPRSLIKGWIALLNHPFTECDVSDDQRELLADLFAAYQAFVWRAPNVQRSAFRGLAEMLIKAAFDLDPLEAADEHLRGVVSWLHAHLPEDIFPPPGDPLAIPTISPVHDNTVPSQDTPPLTRDSRSHSGDSRSRSGTSDARTRAGDAHTHSGAGDSRSSHSEDTPAALLQAILSDDASAAEFLSAILPEGMRAIPDVAGSAAFLRGLLAEDADAAEVVVAAAGAQDAAEAFLRAALPEYAPDVSPLVRPQPPTSSADANTMVDSEDAGSDCDMPDLETVYDTSDEEGYPSIYRREY</sequence>
<feature type="compositionally biased region" description="Basic and acidic residues" evidence="1">
    <location>
        <begin position="171"/>
        <end position="182"/>
    </location>
</feature>
<dbReference type="AlphaFoldDB" id="A0A1M2VGZ0"/>
<evidence type="ECO:0000313" key="3">
    <source>
        <dbReference type="EMBL" id="OJT06864.1"/>
    </source>
</evidence>
<dbReference type="EMBL" id="MNAD01001250">
    <property type="protein sequence ID" value="OJT06847.1"/>
    <property type="molecule type" value="Genomic_DNA"/>
</dbReference>
<evidence type="ECO:0000313" key="4">
    <source>
        <dbReference type="EMBL" id="OJT06868.1"/>
    </source>
</evidence>